<feature type="compositionally biased region" description="Low complexity" evidence="1">
    <location>
        <begin position="66"/>
        <end position="77"/>
    </location>
</feature>
<dbReference type="RefSeq" id="WP_173132146.1">
    <property type="nucleotide sequence ID" value="NZ_JABRWJ010000011.1"/>
</dbReference>
<comment type="caution">
    <text evidence="2">The sequence shown here is derived from an EMBL/GenBank/DDBJ whole genome shotgun (WGS) entry which is preliminary data.</text>
</comment>
<dbReference type="EMBL" id="JABRWJ010000011">
    <property type="protein sequence ID" value="NRF71278.1"/>
    <property type="molecule type" value="Genomic_DNA"/>
</dbReference>
<evidence type="ECO:0000256" key="1">
    <source>
        <dbReference type="SAM" id="MobiDB-lite"/>
    </source>
</evidence>
<reference evidence="2 3" key="1">
    <citation type="submission" date="2020-05" db="EMBL/GenBank/DDBJ databases">
        <title>Aquincola sp. isolate from soil.</title>
        <authorList>
            <person name="Han J."/>
            <person name="Kim D.-U."/>
        </authorList>
    </citation>
    <scope>NUCLEOTIDE SEQUENCE [LARGE SCALE GENOMIC DNA]</scope>
    <source>
        <strain evidence="2 3">S2</strain>
    </source>
</reference>
<organism evidence="2 3">
    <name type="scientific">Pseudaquabacterium terrae</name>
    <dbReference type="NCBI Taxonomy" id="2732868"/>
    <lineage>
        <taxon>Bacteria</taxon>
        <taxon>Pseudomonadati</taxon>
        <taxon>Pseudomonadota</taxon>
        <taxon>Betaproteobacteria</taxon>
        <taxon>Burkholderiales</taxon>
        <taxon>Sphaerotilaceae</taxon>
        <taxon>Pseudaquabacterium</taxon>
    </lineage>
</organism>
<protein>
    <submittedName>
        <fullName evidence="2">Uncharacterized protein</fullName>
    </submittedName>
</protein>
<gene>
    <name evidence="2" type="ORF">HLB44_30235</name>
</gene>
<sequence length="88" mass="9807">MKSSFSNPWVDAVLEQMWVYCQVTEVVAKCIDAELLSDPQALTQCCLHPSEQRLNPLEFHGKRRSAASVAPASTVPRARGRRHEGNIS</sequence>
<proteinExistence type="predicted"/>
<name>A0ABX2ERP6_9BURK</name>
<accession>A0ABX2ERP6</accession>
<feature type="region of interest" description="Disordered" evidence="1">
    <location>
        <begin position="60"/>
        <end position="88"/>
    </location>
</feature>
<evidence type="ECO:0000313" key="3">
    <source>
        <dbReference type="Proteomes" id="UP000737171"/>
    </source>
</evidence>
<evidence type="ECO:0000313" key="2">
    <source>
        <dbReference type="EMBL" id="NRF71278.1"/>
    </source>
</evidence>
<keyword evidence="3" id="KW-1185">Reference proteome</keyword>
<dbReference type="Proteomes" id="UP000737171">
    <property type="component" value="Unassembled WGS sequence"/>
</dbReference>